<reference evidence="2" key="1">
    <citation type="submission" date="2023-03" db="EMBL/GenBank/DDBJ databases">
        <title>Edaphobacter sp.</title>
        <authorList>
            <person name="Huber K.J."/>
            <person name="Papendorf J."/>
            <person name="Pilke C."/>
            <person name="Bunk B."/>
            <person name="Sproeer C."/>
            <person name="Pester M."/>
        </authorList>
    </citation>
    <scope>NUCLEOTIDE SEQUENCE</scope>
    <source>
        <strain evidence="2">DSM 110680</strain>
    </source>
</reference>
<organism evidence="2">
    <name type="scientific">Telmatobacter sp. DSM 110680</name>
    <dbReference type="NCBI Taxonomy" id="3036704"/>
    <lineage>
        <taxon>Bacteria</taxon>
        <taxon>Pseudomonadati</taxon>
        <taxon>Acidobacteriota</taxon>
        <taxon>Terriglobia</taxon>
        <taxon>Terriglobales</taxon>
        <taxon>Acidobacteriaceae</taxon>
        <taxon>Telmatobacter</taxon>
    </lineage>
</organism>
<dbReference type="RefSeq" id="WP_348262853.1">
    <property type="nucleotide sequence ID" value="NZ_CP121196.1"/>
</dbReference>
<keyword evidence="1" id="KW-0472">Membrane</keyword>
<keyword evidence="1" id="KW-0812">Transmembrane</keyword>
<proteinExistence type="predicted"/>
<gene>
    <name evidence="2" type="ORF">P8935_24060</name>
</gene>
<evidence type="ECO:0000256" key="1">
    <source>
        <dbReference type="SAM" id="Phobius"/>
    </source>
</evidence>
<name>A0AAU7DIF8_9BACT</name>
<feature type="transmembrane region" description="Helical" evidence="1">
    <location>
        <begin position="106"/>
        <end position="129"/>
    </location>
</feature>
<dbReference type="AlphaFoldDB" id="A0AAU7DIF8"/>
<keyword evidence="1" id="KW-1133">Transmembrane helix</keyword>
<protein>
    <submittedName>
        <fullName evidence="2">Uncharacterized protein</fullName>
    </submittedName>
</protein>
<sequence length="206" mass="23037">MDHRRKPTKTCPYCAETVLKAALKCKHCGEFFDDSGGFSAASIRRSSPITPQSDGKSIDSFADGLEQVILFENRRTGQRREAPVGFSFTNLFFGFFVPLFRGDLKWAVIQFFAALFTAGLCWLVFPFIYNGLYINDLEASGFRRVEPPKLTREDGAEPEESVFPCPVCGKNNTALADVMDTTATWQCADCSHQWTLPLEPTVYFSG</sequence>
<evidence type="ECO:0000313" key="2">
    <source>
        <dbReference type="EMBL" id="XBH17629.1"/>
    </source>
</evidence>
<accession>A0AAU7DIF8</accession>
<dbReference type="EMBL" id="CP121196">
    <property type="protein sequence ID" value="XBH17629.1"/>
    <property type="molecule type" value="Genomic_DNA"/>
</dbReference>
<feature type="transmembrane region" description="Helical" evidence="1">
    <location>
        <begin position="82"/>
        <end position="100"/>
    </location>
</feature>